<dbReference type="RefSeq" id="WP_106158253.1">
    <property type="nucleotide sequence ID" value="NZ_JAMOHS010000005.1"/>
</dbReference>
<feature type="region of interest" description="Disordered" evidence="1">
    <location>
        <begin position="143"/>
        <end position="189"/>
    </location>
</feature>
<dbReference type="Proteomes" id="UP000279228">
    <property type="component" value="Unassembled WGS sequence"/>
</dbReference>
<feature type="compositionally biased region" description="Low complexity" evidence="1">
    <location>
        <begin position="92"/>
        <end position="110"/>
    </location>
</feature>
<accession>A0ABX9UXN0</accession>
<feature type="compositionally biased region" description="Basic and acidic residues" evidence="1">
    <location>
        <begin position="143"/>
        <end position="153"/>
    </location>
</feature>
<organism evidence="2 3">
    <name type="scientific">Pseudomonas songnenensis</name>
    <dbReference type="NCBI Taxonomy" id="1176259"/>
    <lineage>
        <taxon>Bacteria</taxon>
        <taxon>Pseudomonadati</taxon>
        <taxon>Pseudomonadota</taxon>
        <taxon>Gammaproteobacteria</taxon>
        <taxon>Pseudomonadales</taxon>
        <taxon>Pseudomonadaceae</taxon>
        <taxon>Pseudomonas</taxon>
    </lineage>
</organism>
<evidence type="ECO:0000256" key="1">
    <source>
        <dbReference type="SAM" id="MobiDB-lite"/>
    </source>
</evidence>
<gene>
    <name evidence="2" type="ORF">EA798_06845</name>
</gene>
<proteinExistence type="predicted"/>
<evidence type="ECO:0000313" key="2">
    <source>
        <dbReference type="EMBL" id="RMH98121.1"/>
    </source>
</evidence>
<name>A0ABX9UXN0_9PSED</name>
<feature type="region of interest" description="Disordered" evidence="1">
    <location>
        <begin position="83"/>
        <end position="110"/>
    </location>
</feature>
<sequence>MSLYEIAFSGQLLPGARLEQVEANLTKLFQADAQRIALLFSGRRIVIKQNLDFAAVEKYRQAMERAGAQVEVKPMPVDVEEIELAPPPPATPAASAAPAPPAATSATAAPATLKVTPRDEYMAAFADVEAPDFGIAPVGVDLQDARPEPEAPRVDLSQFSLAPVGSDMGELPRDTAGTVPDISHIKLQD</sequence>
<comment type="caution">
    <text evidence="2">The sequence shown here is derived from an EMBL/GenBank/DDBJ whole genome shotgun (WGS) entry which is preliminary data.</text>
</comment>
<reference evidence="2 3" key="1">
    <citation type="submission" date="2018-10" db="EMBL/GenBank/DDBJ databases">
        <title>Pseudomonas songnenensis NEAU-ST5-5(T) genome.</title>
        <authorList>
            <person name="Pengp J."/>
            <person name="Liu Z.-P."/>
        </authorList>
    </citation>
    <scope>NUCLEOTIDE SEQUENCE [LARGE SCALE GENOMIC DNA]</scope>
    <source>
        <strain evidence="2 3">NEAU-ST5-5</strain>
    </source>
</reference>
<protein>
    <submittedName>
        <fullName evidence="2">Uncharacterized protein</fullName>
    </submittedName>
</protein>
<evidence type="ECO:0000313" key="3">
    <source>
        <dbReference type="Proteomes" id="UP000279228"/>
    </source>
</evidence>
<dbReference type="EMBL" id="RFFN01000002">
    <property type="protein sequence ID" value="RMH98121.1"/>
    <property type="molecule type" value="Genomic_DNA"/>
</dbReference>
<keyword evidence="3" id="KW-1185">Reference proteome</keyword>